<proteinExistence type="inferred from homology"/>
<accession>A0A835E7R2</accession>
<dbReference type="InterPro" id="IPR038765">
    <property type="entry name" value="Papain-like_cys_pep_sf"/>
</dbReference>
<comment type="caution">
    <text evidence="6">The sequence shown here is derived from an EMBL/GenBank/DDBJ whole genome shotgun (WGS) entry which is preliminary data.</text>
</comment>
<feature type="domain" description="Ubiquitin-like protease family profile" evidence="5">
    <location>
        <begin position="75"/>
        <end position="238"/>
    </location>
</feature>
<dbReference type="GO" id="GO:0016929">
    <property type="term" value="F:deSUMOylase activity"/>
    <property type="evidence" value="ECO:0007669"/>
    <property type="project" value="TreeGrafter"/>
</dbReference>
<reference evidence="6" key="1">
    <citation type="submission" date="2020-07" db="EMBL/GenBank/DDBJ databases">
        <title>Genome sequence and genetic diversity analysis of an under-domesticated orphan crop, white fonio (Digitaria exilis).</title>
        <authorList>
            <person name="Bennetzen J.L."/>
            <person name="Chen S."/>
            <person name="Ma X."/>
            <person name="Wang X."/>
            <person name="Yssel A.E.J."/>
            <person name="Chaluvadi S.R."/>
            <person name="Johnson M."/>
            <person name="Gangashetty P."/>
            <person name="Hamidou F."/>
            <person name="Sanogo M.D."/>
            <person name="Zwaenepoel A."/>
            <person name="Wallace J."/>
            <person name="Van De Peer Y."/>
            <person name="Van Deynze A."/>
        </authorList>
    </citation>
    <scope>NUCLEOTIDE SEQUENCE</scope>
    <source>
        <tissue evidence="6">Leaves</tissue>
    </source>
</reference>
<evidence type="ECO:0000259" key="5">
    <source>
        <dbReference type="PROSITE" id="PS50600"/>
    </source>
</evidence>
<dbReference type="EMBL" id="JACEFO010002248">
    <property type="protein sequence ID" value="KAF8670923.1"/>
    <property type="molecule type" value="Genomic_DNA"/>
</dbReference>
<gene>
    <name evidence="6" type="ORF">HU200_050190</name>
</gene>
<keyword evidence="2" id="KW-0645">Protease</keyword>
<evidence type="ECO:0000256" key="4">
    <source>
        <dbReference type="ARBA" id="ARBA00022807"/>
    </source>
</evidence>
<dbReference type="GO" id="GO:0006508">
    <property type="term" value="P:proteolysis"/>
    <property type="evidence" value="ECO:0007669"/>
    <property type="project" value="UniProtKB-KW"/>
</dbReference>
<keyword evidence="7" id="KW-1185">Reference proteome</keyword>
<dbReference type="PROSITE" id="PS50600">
    <property type="entry name" value="ULP_PROTEASE"/>
    <property type="match status" value="1"/>
</dbReference>
<keyword evidence="3" id="KW-0378">Hydrolase</keyword>
<evidence type="ECO:0000256" key="3">
    <source>
        <dbReference type="ARBA" id="ARBA00022801"/>
    </source>
</evidence>
<dbReference type="SUPFAM" id="SSF54001">
    <property type="entry name" value="Cysteine proteinases"/>
    <property type="match status" value="1"/>
</dbReference>
<dbReference type="GO" id="GO:0005634">
    <property type="term" value="C:nucleus"/>
    <property type="evidence" value="ECO:0007669"/>
    <property type="project" value="TreeGrafter"/>
</dbReference>
<dbReference type="GO" id="GO:0016926">
    <property type="term" value="P:protein desumoylation"/>
    <property type="evidence" value="ECO:0007669"/>
    <property type="project" value="TreeGrafter"/>
</dbReference>
<evidence type="ECO:0000313" key="6">
    <source>
        <dbReference type="EMBL" id="KAF8670923.1"/>
    </source>
</evidence>
<dbReference type="PANTHER" id="PTHR12606">
    <property type="entry name" value="SENTRIN/SUMO-SPECIFIC PROTEASE"/>
    <property type="match status" value="1"/>
</dbReference>
<dbReference type="AlphaFoldDB" id="A0A835E7R2"/>
<dbReference type="PANTHER" id="PTHR12606:SF1">
    <property type="entry name" value="UBIQUITIN-LIKE-SPECIFIC PROTEASE 1A"/>
    <property type="match status" value="1"/>
</dbReference>
<name>A0A835E7R2_9POAL</name>
<keyword evidence="4" id="KW-0788">Thiol protease</keyword>
<comment type="similarity">
    <text evidence="1">Belongs to the peptidase C48 family.</text>
</comment>
<evidence type="ECO:0000256" key="2">
    <source>
        <dbReference type="ARBA" id="ARBA00022670"/>
    </source>
</evidence>
<evidence type="ECO:0000256" key="1">
    <source>
        <dbReference type="ARBA" id="ARBA00005234"/>
    </source>
</evidence>
<dbReference type="InterPro" id="IPR003653">
    <property type="entry name" value="Peptidase_C48_C"/>
</dbReference>
<dbReference type="Pfam" id="PF02902">
    <property type="entry name" value="Peptidase_C48"/>
    <property type="match status" value="1"/>
</dbReference>
<evidence type="ECO:0000313" key="7">
    <source>
        <dbReference type="Proteomes" id="UP000636709"/>
    </source>
</evidence>
<organism evidence="6 7">
    <name type="scientific">Digitaria exilis</name>
    <dbReference type="NCBI Taxonomy" id="1010633"/>
    <lineage>
        <taxon>Eukaryota</taxon>
        <taxon>Viridiplantae</taxon>
        <taxon>Streptophyta</taxon>
        <taxon>Embryophyta</taxon>
        <taxon>Tracheophyta</taxon>
        <taxon>Spermatophyta</taxon>
        <taxon>Magnoliopsida</taxon>
        <taxon>Liliopsida</taxon>
        <taxon>Poales</taxon>
        <taxon>Poaceae</taxon>
        <taxon>PACMAD clade</taxon>
        <taxon>Panicoideae</taxon>
        <taxon>Panicodae</taxon>
        <taxon>Paniceae</taxon>
        <taxon>Anthephorinae</taxon>
        <taxon>Digitaria</taxon>
    </lineage>
</organism>
<dbReference type="OrthoDB" id="681426at2759"/>
<dbReference type="Gene3D" id="3.40.395.10">
    <property type="entry name" value="Adenoviral Proteinase, Chain A"/>
    <property type="match status" value="1"/>
</dbReference>
<dbReference type="Proteomes" id="UP000636709">
    <property type="component" value="Unassembled WGS sequence"/>
</dbReference>
<sequence>MSLLASKPLLRKTGGRDIYSQQSLQYLYTNDKHINISTEYLGFDNDYTLTDEDKETLHFIEHSYEFATVVDIADITLTVEFLKPHVTDGWLYDSVIDAYAYIANMENSFTSVITTFQSRELAEQHGEFDPKKEGKWIGRIGQRCANRLMLFVPFNVWGCHWCLLVVNNQRKEIQILNSLANVPQLRDEKMETVLVKNLQACVNYAAEEGFMPPVEDFDLTKWSKQYYTNIPQQNDWYS</sequence>
<protein>
    <recommendedName>
        <fullName evidence="5">Ubiquitin-like protease family profile domain-containing protein</fullName>
    </recommendedName>
</protein>